<reference evidence="3" key="3">
    <citation type="journal article" date="2018" name="Mol. Plant Microbe Interact.">
        <title>Genome sequence resources for the wheat stripe rust pathogen (Puccinia striiformis f. sp. tritici) and the barley stripe rust pathogen (Puccinia striiformis f. sp. hordei).</title>
        <authorList>
            <person name="Xia C."/>
            <person name="Wang M."/>
            <person name="Yin C."/>
            <person name="Cornejo O.E."/>
            <person name="Hulbert S.H."/>
            <person name="Chen X."/>
        </authorList>
    </citation>
    <scope>NUCLEOTIDE SEQUENCE [LARGE SCALE GENOMIC DNA]</scope>
    <source>
        <strain evidence="3">93TX-2</strain>
    </source>
</reference>
<accession>A0A2S4W0V2</accession>
<gene>
    <name evidence="2" type="ORF">PSHT_07069</name>
</gene>
<reference evidence="2 3" key="1">
    <citation type="submission" date="2017-12" db="EMBL/GenBank/DDBJ databases">
        <title>Gene loss provides genomic basis for host adaptation in cereal stripe rust fungi.</title>
        <authorList>
            <person name="Xia C."/>
        </authorList>
    </citation>
    <scope>NUCLEOTIDE SEQUENCE [LARGE SCALE GENOMIC DNA]</scope>
    <source>
        <strain evidence="2 3">93TX-2</strain>
    </source>
</reference>
<dbReference type="VEuPathDB" id="FungiDB:PSHT_07069"/>
<organism evidence="2 3">
    <name type="scientific">Puccinia striiformis</name>
    <dbReference type="NCBI Taxonomy" id="27350"/>
    <lineage>
        <taxon>Eukaryota</taxon>
        <taxon>Fungi</taxon>
        <taxon>Dikarya</taxon>
        <taxon>Basidiomycota</taxon>
        <taxon>Pucciniomycotina</taxon>
        <taxon>Pucciniomycetes</taxon>
        <taxon>Pucciniales</taxon>
        <taxon>Pucciniaceae</taxon>
        <taxon>Puccinia</taxon>
    </lineage>
</organism>
<proteinExistence type="predicted"/>
<dbReference type="Proteomes" id="UP000238274">
    <property type="component" value="Unassembled WGS sequence"/>
</dbReference>
<keyword evidence="3" id="KW-1185">Reference proteome</keyword>
<dbReference type="AlphaFoldDB" id="A0A2S4W0V2"/>
<dbReference type="EMBL" id="PKSM01000085">
    <property type="protein sequence ID" value="POW15415.1"/>
    <property type="molecule type" value="Genomic_DNA"/>
</dbReference>
<evidence type="ECO:0000256" key="1">
    <source>
        <dbReference type="SAM" id="MobiDB-lite"/>
    </source>
</evidence>
<reference evidence="3" key="2">
    <citation type="journal article" date="2018" name="BMC Genomics">
        <title>Genomic insights into host adaptation between the wheat stripe rust pathogen (Puccinia striiformis f. sp. tritici) and the barley stripe rust pathogen (Puccinia striiformis f. sp. hordei).</title>
        <authorList>
            <person name="Xia C."/>
            <person name="Wang M."/>
            <person name="Yin C."/>
            <person name="Cornejo O.E."/>
            <person name="Hulbert S.H."/>
            <person name="Chen X."/>
        </authorList>
    </citation>
    <scope>NUCLEOTIDE SEQUENCE [LARGE SCALE GENOMIC DNA]</scope>
    <source>
        <strain evidence="3">93TX-2</strain>
    </source>
</reference>
<feature type="region of interest" description="Disordered" evidence="1">
    <location>
        <begin position="1"/>
        <end position="27"/>
    </location>
</feature>
<sequence length="132" mass="14360">MPPSFESSPMAARWSSPSTASASAGSSSADQAPVCVAMPPIQGAYNPDNYHLLQRDQIFLLLAPAPLLAPFDCYQFRSQANVPGSMLYACDFVAYCHKFLTFDQAQIDGRVKISSRIGFKTVVTLSPCLFFV</sequence>
<name>A0A2S4W0V2_9BASI</name>
<protein>
    <submittedName>
        <fullName evidence="2">Uncharacterized protein</fullName>
    </submittedName>
</protein>
<comment type="caution">
    <text evidence="2">The sequence shown here is derived from an EMBL/GenBank/DDBJ whole genome shotgun (WGS) entry which is preliminary data.</text>
</comment>
<evidence type="ECO:0000313" key="2">
    <source>
        <dbReference type="EMBL" id="POW15415.1"/>
    </source>
</evidence>
<dbReference type="VEuPathDB" id="FungiDB:PSTT_05790"/>
<feature type="compositionally biased region" description="Low complexity" evidence="1">
    <location>
        <begin position="11"/>
        <end position="27"/>
    </location>
</feature>
<evidence type="ECO:0000313" key="3">
    <source>
        <dbReference type="Proteomes" id="UP000238274"/>
    </source>
</evidence>